<dbReference type="Pfam" id="PF04134">
    <property type="entry name" value="DCC1-like"/>
    <property type="match status" value="1"/>
</dbReference>
<dbReference type="CDD" id="cd01659">
    <property type="entry name" value="TRX_superfamily"/>
    <property type="match status" value="1"/>
</dbReference>
<dbReference type="InterPro" id="IPR036249">
    <property type="entry name" value="Thioredoxin-like_sf"/>
</dbReference>
<evidence type="ECO:0008006" key="2">
    <source>
        <dbReference type="Google" id="ProtNLM"/>
    </source>
</evidence>
<dbReference type="SUPFAM" id="SSF52833">
    <property type="entry name" value="Thioredoxin-like"/>
    <property type="match status" value="1"/>
</dbReference>
<protein>
    <recommendedName>
        <fullName evidence="2">Thiol-disulfide oxidoreductase DCC</fullName>
    </recommendedName>
</protein>
<evidence type="ECO:0000313" key="1">
    <source>
        <dbReference type="EMBL" id="JAG92940.1"/>
    </source>
</evidence>
<dbReference type="PANTHER" id="PTHR34290">
    <property type="entry name" value="SI:CH73-390P7.2"/>
    <property type="match status" value="1"/>
</dbReference>
<dbReference type="AlphaFoldDB" id="A0A0D6QTA2"/>
<dbReference type="EMBL" id="GCKF01061627">
    <property type="protein sequence ID" value="JAG92940.1"/>
    <property type="molecule type" value="Transcribed_RNA"/>
</dbReference>
<sequence length="222" mass="25155">MAASSIKRALICSAAAVSITRHTRNNPPKIVRHGFGRSMVWSAPRYDSCASHMVCAAVVEQKNCSTSLANQGSKDSFETWKIKMLYDGECPLCMREVNMLRERNKQYGTIKFVDISSDEYSPEENAGLDYKTVMGRIHVIQYDGTMFTDIAAFRRLYEEVGLGWVYAITKYSPIATIANAIYAIWAKYRLEITGRPPLQEVVEEREQKKVEACNEGGRCRMQ</sequence>
<dbReference type="GO" id="GO:0015035">
    <property type="term" value="F:protein-disulfide reductase activity"/>
    <property type="evidence" value="ECO:0007669"/>
    <property type="project" value="InterPro"/>
</dbReference>
<accession>A0A0D6QTA2</accession>
<organism evidence="1">
    <name type="scientific">Araucaria cunninghamii</name>
    <name type="common">Hoop pine</name>
    <name type="synonym">Moreton Bay pine</name>
    <dbReference type="NCBI Taxonomy" id="56994"/>
    <lineage>
        <taxon>Eukaryota</taxon>
        <taxon>Viridiplantae</taxon>
        <taxon>Streptophyta</taxon>
        <taxon>Embryophyta</taxon>
        <taxon>Tracheophyta</taxon>
        <taxon>Spermatophyta</taxon>
        <taxon>Pinopsida</taxon>
        <taxon>Pinidae</taxon>
        <taxon>Conifers II</taxon>
        <taxon>Araucariales</taxon>
        <taxon>Araucariaceae</taxon>
        <taxon>Araucaria</taxon>
    </lineage>
</organism>
<reference evidence="1" key="1">
    <citation type="submission" date="2015-03" db="EMBL/GenBank/DDBJ databases">
        <title>A transcriptome of Araucaria cunninghamii, an australian fine timber species.</title>
        <authorList>
            <person name="Jing Yi C.J.Y."/>
            <person name="Yin San L.Y.S."/>
            <person name="Abdul Karim S.S."/>
            <person name="Wan Azmi N.N."/>
            <person name="Hercus R.R."/>
            <person name="Croft L.L."/>
        </authorList>
    </citation>
    <scope>NUCLEOTIDE SEQUENCE</scope>
    <source>
        <strain evidence="1">MI0301</strain>
        <tissue evidence="1">Leaf</tissue>
    </source>
</reference>
<dbReference type="InterPro" id="IPR007263">
    <property type="entry name" value="DCC1-like"/>
</dbReference>
<name>A0A0D6QTA2_ARACU</name>
<dbReference type="InterPro" id="IPR044691">
    <property type="entry name" value="DCC1_Trx"/>
</dbReference>
<proteinExistence type="predicted"/>
<dbReference type="PANTHER" id="PTHR34290:SF2">
    <property type="entry name" value="OS04G0668800 PROTEIN"/>
    <property type="match status" value="1"/>
</dbReference>